<dbReference type="RefSeq" id="WP_175479849.1">
    <property type="nucleotide sequence ID" value="NZ_FOHO01000004.1"/>
</dbReference>
<sequence>MRNLPYAVLAASGWVPVLGLFAAAAHFDQPLLAVAGTGLLAVKLSLGAMRRWLV</sequence>
<dbReference type="STRING" id="364199.SAMN04489858_104242"/>
<organism evidence="2 3">
    <name type="scientific">Paracoccus homiensis</name>
    <dbReference type="NCBI Taxonomy" id="364199"/>
    <lineage>
        <taxon>Bacteria</taxon>
        <taxon>Pseudomonadati</taxon>
        <taxon>Pseudomonadota</taxon>
        <taxon>Alphaproteobacteria</taxon>
        <taxon>Rhodobacterales</taxon>
        <taxon>Paracoccaceae</taxon>
        <taxon>Paracoccus</taxon>
    </lineage>
</organism>
<evidence type="ECO:0000313" key="2">
    <source>
        <dbReference type="EMBL" id="SET34434.1"/>
    </source>
</evidence>
<keyword evidence="1" id="KW-0812">Transmembrane</keyword>
<proteinExistence type="predicted"/>
<accession>A0A1I0DR73</accession>
<feature type="transmembrane region" description="Helical" evidence="1">
    <location>
        <begin position="7"/>
        <end position="25"/>
    </location>
</feature>
<gene>
    <name evidence="2" type="ORF">SAMN04489858_104242</name>
</gene>
<keyword evidence="3" id="KW-1185">Reference proteome</keyword>
<dbReference type="Proteomes" id="UP000199180">
    <property type="component" value="Unassembled WGS sequence"/>
</dbReference>
<name>A0A1I0DR73_9RHOB</name>
<keyword evidence="1" id="KW-1133">Transmembrane helix</keyword>
<dbReference type="EMBL" id="FOHO01000004">
    <property type="protein sequence ID" value="SET34434.1"/>
    <property type="molecule type" value="Genomic_DNA"/>
</dbReference>
<protein>
    <submittedName>
        <fullName evidence="2">Uncharacterized protein</fullName>
    </submittedName>
</protein>
<evidence type="ECO:0000313" key="3">
    <source>
        <dbReference type="Proteomes" id="UP000199180"/>
    </source>
</evidence>
<reference evidence="2 3" key="1">
    <citation type="submission" date="2016-10" db="EMBL/GenBank/DDBJ databases">
        <authorList>
            <person name="de Groot N.N."/>
        </authorList>
    </citation>
    <scope>NUCLEOTIDE SEQUENCE [LARGE SCALE GENOMIC DNA]</scope>
    <source>
        <strain evidence="2 3">DSM 17862</strain>
    </source>
</reference>
<evidence type="ECO:0000256" key="1">
    <source>
        <dbReference type="SAM" id="Phobius"/>
    </source>
</evidence>
<keyword evidence="1" id="KW-0472">Membrane</keyword>
<feature type="transmembrane region" description="Helical" evidence="1">
    <location>
        <begin position="31"/>
        <end position="49"/>
    </location>
</feature>
<dbReference type="AlphaFoldDB" id="A0A1I0DR73"/>